<feature type="domain" description="DUF2520" evidence="2">
    <location>
        <begin position="136"/>
        <end position="259"/>
    </location>
</feature>
<dbReference type="Gene3D" id="3.40.50.720">
    <property type="entry name" value="NAD(P)-binding Rossmann-like Domain"/>
    <property type="match status" value="1"/>
</dbReference>
<dbReference type="SUPFAM" id="SSF48179">
    <property type="entry name" value="6-phosphogluconate dehydrogenase C-terminal domain-like"/>
    <property type="match status" value="1"/>
</dbReference>
<dbReference type="InterPro" id="IPR019665">
    <property type="entry name" value="OxRdtase/DH_put_Rossmann_dom"/>
</dbReference>
<dbReference type="Gene3D" id="1.10.1040.20">
    <property type="entry name" value="ProC-like, C-terminal domain"/>
    <property type="match status" value="1"/>
</dbReference>
<keyword evidence="4" id="KW-1185">Reference proteome</keyword>
<dbReference type="EMBL" id="LR590481">
    <property type="protein sequence ID" value="VTQ93434.1"/>
    <property type="molecule type" value="Genomic_DNA"/>
</dbReference>
<dbReference type="KEGG" id="hhw:NCTC503_02110"/>
<dbReference type="Proteomes" id="UP000308489">
    <property type="component" value="Chromosome 1"/>
</dbReference>
<evidence type="ECO:0000313" key="3">
    <source>
        <dbReference type="EMBL" id="VTQ93434.1"/>
    </source>
</evidence>
<dbReference type="PANTHER" id="PTHR40459:SF1">
    <property type="entry name" value="CONSERVED HYPOTHETICAL ALANINE AND LEUCINE RICH PROTEIN"/>
    <property type="match status" value="1"/>
</dbReference>
<sequence>MFNNIGFIGAGKVGCNLAKYFMKKGITVSGFFCNSLKSEEFVHKHLTLHTFDSMDSLLESSDLIFITTPDDEIKNVWNSLKLCNNLKNKFLAHASGSLSSDVFTDINKFGAYGFSIHPMWPFSDKHTSYIGLEDAYFSIEGFNEKISIVKDFINFLGNNSFIISKDDKYLYHLANVTVSNLVLSILNLGTNYLELCGVEENQALNALMPLMLNNVQNIQNKGFISSLTGPIERDDIGTIIHHLDAIPKEHRELYKILSLNLLKLSKEKNKKRDYSKLEKILMEV</sequence>
<name>A0A4U9RMK4_HATHI</name>
<gene>
    <name evidence="3" type="ORF">NCTC503_02110</name>
</gene>
<reference evidence="3 4" key="1">
    <citation type="submission" date="2019-05" db="EMBL/GenBank/DDBJ databases">
        <authorList>
            <consortium name="Pathogen Informatics"/>
        </authorList>
    </citation>
    <scope>NUCLEOTIDE SEQUENCE [LARGE SCALE GENOMIC DNA]</scope>
    <source>
        <strain evidence="3 4">NCTC503</strain>
    </source>
</reference>
<evidence type="ECO:0000259" key="2">
    <source>
        <dbReference type="Pfam" id="PF10728"/>
    </source>
</evidence>
<accession>A0A4U9RMK4</accession>
<dbReference type="InterPro" id="IPR008927">
    <property type="entry name" value="6-PGluconate_DH-like_C_sf"/>
</dbReference>
<dbReference type="InterPro" id="IPR036291">
    <property type="entry name" value="NAD(P)-bd_dom_sf"/>
</dbReference>
<dbReference type="Pfam" id="PF10728">
    <property type="entry name" value="DUF2520"/>
    <property type="match status" value="1"/>
</dbReference>
<evidence type="ECO:0000313" key="4">
    <source>
        <dbReference type="Proteomes" id="UP000308489"/>
    </source>
</evidence>
<dbReference type="AlphaFoldDB" id="A0A4U9RMK4"/>
<dbReference type="InterPro" id="IPR037108">
    <property type="entry name" value="TM1727-like_C_sf"/>
</dbReference>
<organism evidence="3 4">
    <name type="scientific">Hathewaya histolytica</name>
    <name type="common">Clostridium histolyticum</name>
    <dbReference type="NCBI Taxonomy" id="1498"/>
    <lineage>
        <taxon>Bacteria</taxon>
        <taxon>Bacillati</taxon>
        <taxon>Bacillota</taxon>
        <taxon>Clostridia</taxon>
        <taxon>Eubacteriales</taxon>
        <taxon>Clostridiaceae</taxon>
        <taxon>Hathewaya</taxon>
    </lineage>
</organism>
<proteinExistence type="predicted"/>
<evidence type="ECO:0000259" key="1">
    <source>
        <dbReference type="Pfam" id="PF10727"/>
    </source>
</evidence>
<dbReference type="InterPro" id="IPR018931">
    <property type="entry name" value="DUF2520"/>
</dbReference>
<dbReference type="SUPFAM" id="SSF51735">
    <property type="entry name" value="NAD(P)-binding Rossmann-fold domains"/>
    <property type="match status" value="1"/>
</dbReference>
<dbReference type="RefSeq" id="WP_138210680.1">
    <property type="nucleotide sequence ID" value="NZ_CBCRUQ010000013.1"/>
</dbReference>
<dbReference type="PANTHER" id="PTHR40459">
    <property type="entry name" value="CONSERVED HYPOTHETICAL ALANINE AND LEUCINE RICH PROTEIN"/>
    <property type="match status" value="1"/>
</dbReference>
<dbReference type="Pfam" id="PF10727">
    <property type="entry name" value="Rossmann-like"/>
    <property type="match status" value="1"/>
</dbReference>
<feature type="domain" description="Putative oxidoreductase/dehydrogenase Rossmann-like" evidence="1">
    <location>
        <begin position="4"/>
        <end position="118"/>
    </location>
</feature>
<protein>
    <submittedName>
        <fullName evidence="3">NADP oxidoreductase, coenzyme F420-dependent</fullName>
    </submittedName>
</protein>
<dbReference type="OrthoDB" id="9810755at2"/>